<sequence length="194" mass="19190">MKKSTKGALAAGAAAALLLGGAGTLAFWTADGVADGGSITAGTLTLTDGTCDPEFVYADGAASEGDDVVLFVPGDIVTKDCTFEIGATGDNLEALLAAPDTVTFETDSGEVLTATVDTTYTIGGDPAADGDTITSADDGAEVVVTFLVDIDYGTADDPFGSAAPTTPGVNGNLTQGITAALDDLTVTLTQVDPN</sequence>
<keyword evidence="3" id="KW-1185">Reference proteome</keyword>
<name>E2S9D4_9ACTN</name>
<dbReference type="HOGENOM" id="CLU_119957_0_0_11"/>
<comment type="caution">
    <text evidence="2">The sequence shown here is derived from an EMBL/GenBank/DDBJ whole genome shotgun (WGS) entry which is preliminary data.</text>
</comment>
<dbReference type="Proteomes" id="UP000003111">
    <property type="component" value="Unassembled WGS sequence"/>
</dbReference>
<feature type="chain" id="PRO_5003164184" description="Alternate signal-mediated exported protein, RER_14450 family" evidence="1">
    <location>
        <begin position="27"/>
        <end position="194"/>
    </location>
</feature>
<dbReference type="EMBL" id="ACLF03000003">
    <property type="protein sequence ID" value="EFQ83858.1"/>
    <property type="molecule type" value="Genomic_DNA"/>
</dbReference>
<reference evidence="2" key="1">
    <citation type="submission" date="2010-08" db="EMBL/GenBank/DDBJ databases">
        <authorList>
            <person name="Muzny D."/>
            <person name="Qin X."/>
            <person name="Buhay C."/>
            <person name="Dugan-Rocha S."/>
            <person name="Ding Y."/>
            <person name="Chen G."/>
            <person name="Hawes A."/>
            <person name="Holder M."/>
            <person name="Jhangiani S."/>
            <person name="Johnson A."/>
            <person name="Khan Z."/>
            <person name="Li Z."/>
            <person name="Liu W."/>
            <person name="Liu X."/>
            <person name="Perez L."/>
            <person name="Shen H."/>
            <person name="Wang Q."/>
            <person name="Watt J."/>
            <person name="Xi L."/>
            <person name="Xin Y."/>
            <person name="Zhou J."/>
            <person name="Deng J."/>
            <person name="Jiang H."/>
            <person name="Liu Y."/>
            <person name="Qu J."/>
            <person name="Song X.-Z."/>
            <person name="Zhang L."/>
            <person name="Villasana D."/>
            <person name="Johnson A."/>
            <person name="Liu J."/>
            <person name="Liyanage D."/>
            <person name="Lorensuhewa L."/>
            <person name="Robinson T."/>
            <person name="Song A."/>
            <person name="Song B.-B."/>
            <person name="Dinh H."/>
            <person name="Thornton R."/>
            <person name="Coyle M."/>
            <person name="Francisco L."/>
            <person name="Jackson L."/>
            <person name="Javaid M."/>
            <person name="Korchina V."/>
            <person name="Kovar C."/>
            <person name="Mata R."/>
            <person name="Mathew T."/>
            <person name="Ngo R."/>
            <person name="Nguyen L."/>
            <person name="Nguyen N."/>
            <person name="Okwuonu G."/>
            <person name="Ongeri F."/>
            <person name="Pham C."/>
            <person name="Simmons D."/>
            <person name="Wilczek-Boney K."/>
            <person name="Hale W."/>
            <person name="Jakkamsetti A."/>
            <person name="Pham P."/>
            <person name="Ruth R."/>
            <person name="San Lucas F."/>
            <person name="Warren J."/>
            <person name="Zhang J."/>
            <person name="Zhao Z."/>
            <person name="Zhou C."/>
            <person name="Zhu D."/>
            <person name="Lee S."/>
            <person name="Bess C."/>
            <person name="Blankenburg K."/>
            <person name="Forbes L."/>
            <person name="Fu Q."/>
            <person name="Gubbala S."/>
            <person name="Hirani K."/>
            <person name="Jayaseelan J.C."/>
            <person name="Lara F."/>
            <person name="Munidasa M."/>
            <person name="Palculict T."/>
            <person name="Patil S."/>
            <person name="Pu L.-L."/>
            <person name="Saada N."/>
            <person name="Tang L."/>
            <person name="Weissenberger G."/>
            <person name="Zhu Y."/>
            <person name="Hemphill L."/>
            <person name="Shang Y."/>
            <person name="Youmans B."/>
            <person name="Ayvaz T."/>
            <person name="Ross M."/>
            <person name="Santibanez J."/>
            <person name="Aqrawi P."/>
            <person name="Gross S."/>
            <person name="Joshi V."/>
            <person name="Fowler G."/>
            <person name="Nazareth L."/>
            <person name="Reid J."/>
            <person name="Worley K."/>
            <person name="Petrosino J."/>
            <person name="Highlander S."/>
            <person name="Gibbs R."/>
        </authorList>
    </citation>
    <scope>NUCLEOTIDE SEQUENCE [LARGE SCALE GENOMIC DNA]</scope>
    <source>
        <strain evidence="2">DSM 15272</strain>
    </source>
</reference>
<dbReference type="OrthoDB" id="3787434at2"/>
<protein>
    <recommendedName>
        <fullName evidence="4">Alternate signal-mediated exported protein, RER_14450 family</fullName>
    </recommendedName>
</protein>
<dbReference type="InterPro" id="IPR024006">
    <property type="entry name" value="Alt_signal_exp_actinobact"/>
</dbReference>
<dbReference type="NCBIfam" id="TIGR04089">
    <property type="entry name" value="exp_by_SipW_III"/>
    <property type="match status" value="1"/>
</dbReference>
<evidence type="ECO:0000313" key="3">
    <source>
        <dbReference type="Proteomes" id="UP000003111"/>
    </source>
</evidence>
<dbReference type="InterPro" id="IPR023833">
    <property type="entry name" value="Signal_pept_SipW-depend-type"/>
</dbReference>
<evidence type="ECO:0000256" key="1">
    <source>
        <dbReference type="SAM" id="SignalP"/>
    </source>
</evidence>
<evidence type="ECO:0008006" key="4">
    <source>
        <dbReference type="Google" id="ProtNLM"/>
    </source>
</evidence>
<accession>E2S9D4</accession>
<proteinExistence type="predicted"/>
<dbReference type="eggNOG" id="ENOG5033MB0">
    <property type="taxonomic scope" value="Bacteria"/>
</dbReference>
<feature type="signal peptide" evidence="1">
    <location>
        <begin position="1"/>
        <end position="26"/>
    </location>
</feature>
<keyword evidence="1" id="KW-0732">Signal</keyword>
<organism evidence="2 3">
    <name type="scientific">Aeromicrobium marinum DSM 15272</name>
    <dbReference type="NCBI Taxonomy" id="585531"/>
    <lineage>
        <taxon>Bacteria</taxon>
        <taxon>Bacillati</taxon>
        <taxon>Actinomycetota</taxon>
        <taxon>Actinomycetes</taxon>
        <taxon>Propionibacteriales</taxon>
        <taxon>Nocardioidaceae</taxon>
        <taxon>Aeromicrobium</taxon>
    </lineage>
</organism>
<dbReference type="RefSeq" id="WP_007077596.1">
    <property type="nucleotide sequence ID" value="NZ_CM001024.1"/>
</dbReference>
<dbReference type="STRING" id="585531.HMPREF0063_10574"/>
<gene>
    <name evidence="2" type="ORF">HMPREF0063_10574</name>
</gene>
<dbReference type="NCBIfam" id="TIGR04088">
    <property type="entry name" value="cognate_SipW"/>
    <property type="match status" value="1"/>
</dbReference>
<evidence type="ECO:0000313" key="2">
    <source>
        <dbReference type="EMBL" id="EFQ83858.1"/>
    </source>
</evidence>
<dbReference type="AlphaFoldDB" id="E2S9D4"/>